<name>A0A0G1Z8Y9_9BACT</name>
<dbReference type="EMBL" id="LCQW01000011">
    <property type="protein sequence ID" value="KKW24097.1"/>
    <property type="molecule type" value="Genomic_DNA"/>
</dbReference>
<dbReference type="AlphaFoldDB" id="A0A0G1Z8Y9"/>
<comment type="caution">
    <text evidence="1">The sequence shown here is derived from an EMBL/GenBank/DDBJ whole genome shotgun (WGS) entry which is preliminary data.</text>
</comment>
<evidence type="ECO:0000313" key="1">
    <source>
        <dbReference type="EMBL" id="KKW24097.1"/>
    </source>
</evidence>
<reference evidence="1 2" key="1">
    <citation type="journal article" date="2015" name="Nature">
        <title>rRNA introns, odd ribosomes, and small enigmatic genomes across a large radiation of phyla.</title>
        <authorList>
            <person name="Brown C.T."/>
            <person name="Hug L.A."/>
            <person name="Thomas B.C."/>
            <person name="Sharon I."/>
            <person name="Castelle C.J."/>
            <person name="Singh A."/>
            <person name="Wilkins M.J."/>
            <person name="Williams K.H."/>
            <person name="Banfield J.F."/>
        </authorList>
    </citation>
    <scope>NUCLEOTIDE SEQUENCE [LARGE SCALE GENOMIC DNA]</scope>
</reference>
<protein>
    <submittedName>
        <fullName evidence="1">Uncharacterized protein</fullName>
    </submittedName>
</protein>
<proteinExistence type="predicted"/>
<organism evidence="1 2">
    <name type="scientific">Candidatus Kaiserbacteria bacterium GW2011_GWA2_52_12</name>
    <dbReference type="NCBI Taxonomy" id="1618671"/>
    <lineage>
        <taxon>Bacteria</taxon>
        <taxon>Candidatus Kaiseribacteriota</taxon>
    </lineage>
</organism>
<gene>
    <name evidence="1" type="ORF">UY67_C0011G0019</name>
</gene>
<sequence>MKTAIFIILFLAGKVLAFLLIRQVLVRAFEPLSHLS</sequence>
<dbReference type="STRING" id="1618671.UY67_C0011G0019"/>
<accession>A0A0G1Z8Y9</accession>
<evidence type="ECO:0000313" key="2">
    <source>
        <dbReference type="Proteomes" id="UP000034273"/>
    </source>
</evidence>
<dbReference type="Proteomes" id="UP000034273">
    <property type="component" value="Unassembled WGS sequence"/>
</dbReference>